<feature type="compositionally biased region" description="Basic and acidic residues" evidence="1">
    <location>
        <begin position="235"/>
        <end position="254"/>
    </location>
</feature>
<comment type="caution">
    <text evidence="4">The sequence shown here is derived from an EMBL/GenBank/DDBJ whole genome shotgun (WGS) entry which is preliminary data.</text>
</comment>
<feature type="chain" id="PRO_5016122020" evidence="2">
    <location>
        <begin position="40"/>
        <end position="291"/>
    </location>
</feature>
<keyword evidence="4" id="KW-0223">Dioxygenase</keyword>
<evidence type="ECO:0000256" key="1">
    <source>
        <dbReference type="SAM" id="MobiDB-lite"/>
    </source>
</evidence>
<dbReference type="PANTHER" id="PTHR34315:SF1">
    <property type="entry name" value="INTRADIOL RING-CLEAVAGE DIOXYGENASES DOMAIN-CONTAINING PROTEIN-RELATED"/>
    <property type="match status" value="1"/>
</dbReference>
<gene>
    <name evidence="4" type="ORF">DI565_11245</name>
</gene>
<dbReference type="CDD" id="cd03457">
    <property type="entry name" value="intradiol_dioxygenase_like"/>
    <property type="match status" value="1"/>
</dbReference>
<dbReference type="GO" id="GO:0016702">
    <property type="term" value="F:oxidoreductase activity, acting on single donors with incorporation of molecular oxygen, incorporation of two atoms of oxygen"/>
    <property type="evidence" value="ECO:0007669"/>
    <property type="project" value="InterPro"/>
</dbReference>
<dbReference type="Gene3D" id="2.60.130.10">
    <property type="entry name" value="Aromatic compound dioxygenase"/>
    <property type="match status" value="1"/>
</dbReference>
<sequence>MTRRQTPPADRLPITRRTALAGAAIASAMTATASSQAQAAEPGPGVCVLTPEAVEGPFYYDPALVRSDVTEGRPGIPVELRVTLIEAAGCAPVEGARVDVWHCDAAGLYSGFDQTAETDRTTNTRAAFLRGTQFVGSDGVATFRTIYPGWYRGRTPHIHFKAFLDGRSVLTTQLYFPDALSEYIYSNVAAYKRPSERDTVNTTDGVLSETSNGRATFLNVREETDRYVAALTIAVDRRATSPTGDRRGPPDGGRRPPPGAGDRPPPPPPGGPEGPMGRPRPSGPLVPEAKA</sequence>
<proteinExistence type="predicted"/>
<keyword evidence="4" id="KW-0560">Oxidoreductase</keyword>
<dbReference type="InterPro" id="IPR006311">
    <property type="entry name" value="TAT_signal"/>
</dbReference>
<feature type="domain" description="Intradiol ring-cleavage dioxygenases" evidence="3">
    <location>
        <begin position="64"/>
        <end position="188"/>
    </location>
</feature>
<dbReference type="InterPro" id="IPR000627">
    <property type="entry name" value="Intradiol_dOase_C"/>
</dbReference>
<protein>
    <submittedName>
        <fullName evidence="4">Intradiol ring-cleavage dioxygenase</fullName>
    </submittedName>
</protein>
<dbReference type="Pfam" id="PF00775">
    <property type="entry name" value="Dioxygenase_C"/>
    <property type="match status" value="1"/>
</dbReference>
<dbReference type="SUPFAM" id="SSF49482">
    <property type="entry name" value="Aromatic compound dioxygenase"/>
    <property type="match status" value="1"/>
</dbReference>
<feature type="compositionally biased region" description="Pro residues" evidence="1">
    <location>
        <begin position="255"/>
        <end position="272"/>
    </location>
</feature>
<dbReference type="PROSITE" id="PS51318">
    <property type="entry name" value="TAT"/>
    <property type="match status" value="1"/>
</dbReference>
<evidence type="ECO:0000256" key="2">
    <source>
        <dbReference type="SAM" id="SignalP"/>
    </source>
</evidence>
<dbReference type="EMBL" id="QFPN01000005">
    <property type="protein sequence ID" value="PZQ15003.1"/>
    <property type="molecule type" value="Genomic_DNA"/>
</dbReference>
<keyword evidence="2" id="KW-0732">Signal</keyword>
<dbReference type="PANTHER" id="PTHR34315">
    <property type="match status" value="1"/>
</dbReference>
<evidence type="ECO:0000259" key="3">
    <source>
        <dbReference type="Pfam" id="PF00775"/>
    </source>
</evidence>
<evidence type="ECO:0000313" key="4">
    <source>
        <dbReference type="EMBL" id="PZQ15003.1"/>
    </source>
</evidence>
<reference evidence="4 5" key="1">
    <citation type="submission" date="2017-08" db="EMBL/GenBank/DDBJ databases">
        <title>Infants hospitalized years apart are colonized by the same room-sourced microbial strains.</title>
        <authorList>
            <person name="Brooks B."/>
            <person name="Olm M.R."/>
            <person name="Firek B.A."/>
            <person name="Baker R."/>
            <person name="Thomas B.C."/>
            <person name="Morowitz M.J."/>
            <person name="Banfield J.F."/>
        </authorList>
    </citation>
    <scope>NUCLEOTIDE SEQUENCE [LARGE SCALE GENOMIC DNA]</scope>
    <source>
        <strain evidence="4">S2_005_003_R2_43</strain>
    </source>
</reference>
<dbReference type="GO" id="GO:0008199">
    <property type="term" value="F:ferric iron binding"/>
    <property type="evidence" value="ECO:0007669"/>
    <property type="project" value="InterPro"/>
</dbReference>
<name>A0A2W5MC50_ANCNO</name>
<accession>A0A2W5MC50</accession>
<dbReference type="InterPro" id="IPR015889">
    <property type="entry name" value="Intradiol_dOase_core"/>
</dbReference>
<organism evidence="4 5">
    <name type="scientific">Ancylobacter novellus</name>
    <name type="common">Thiobacillus novellus</name>
    <dbReference type="NCBI Taxonomy" id="921"/>
    <lineage>
        <taxon>Bacteria</taxon>
        <taxon>Pseudomonadati</taxon>
        <taxon>Pseudomonadota</taxon>
        <taxon>Alphaproteobacteria</taxon>
        <taxon>Hyphomicrobiales</taxon>
        <taxon>Xanthobacteraceae</taxon>
        <taxon>Ancylobacter</taxon>
    </lineage>
</organism>
<evidence type="ECO:0000313" key="5">
    <source>
        <dbReference type="Proteomes" id="UP000249577"/>
    </source>
</evidence>
<dbReference type="Proteomes" id="UP000249577">
    <property type="component" value="Unassembled WGS sequence"/>
</dbReference>
<dbReference type="AlphaFoldDB" id="A0A2W5MC50"/>
<feature type="region of interest" description="Disordered" evidence="1">
    <location>
        <begin position="235"/>
        <end position="291"/>
    </location>
</feature>
<feature type="signal peptide" evidence="2">
    <location>
        <begin position="1"/>
        <end position="39"/>
    </location>
</feature>